<dbReference type="SUPFAM" id="SSF48452">
    <property type="entry name" value="TPR-like"/>
    <property type="match status" value="3"/>
</dbReference>
<organism evidence="3 4">
    <name type="scientific">Polymorphospora lycopeni</name>
    <dbReference type="NCBI Taxonomy" id="3140240"/>
    <lineage>
        <taxon>Bacteria</taxon>
        <taxon>Bacillati</taxon>
        <taxon>Actinomycetota</taxon>
        <taxon>Actinomycetes</taxon>
        <taxon>Micromonosporales</taxon>
        <taxon>Micromonosporaceae</taxon>
        <taxon>Polymorphospora</taxon>
    </lineage>
</organism>
<dbReference type="Proteomes" id="UP001582793">
    <property type="component" value="Unassembled WGS sequence"/>
</dbReference>
<dbReference type="PANTHER" id="PTHR47691:SF3">
    <property type="entry name" value="HTH-TYPE TRANSCRIPTIONAL REGULATOR RV0890C-RELATED"/>
    <property type="match status" value="1"/>
</dbReference>
<dbReference type="Gene3D" id="1.25.40.10">
    <property type="entry name" value="Tetratricopeptide repeat domain"/>
    <property type="match status" value="2"/>
</dbReference>
<dbReference type="PANTHER" id="PTHR47691">
    <property type="entry name" value="REGULATOR-RELATED"/>
    <property type="match status" value="1"/>
</dbReference>
<comment type="caution">
    <text evidence="3">The sequence shown here is derived from an EMBL/GenBank/DDBJ whole genome shotgun (WGS) entry which is preliminary data.</text>
</comment>
<feature type="region of interest" description="Disordered" evidence="1">
    <location>
        <begin position="1"/>
        <end position="27"/>
    </location>
</feature>
<feature type="domain" description="NB-ARC" evidence="2">
    <location>
        <begin position="62"/>
        <end position="210"/>
    </location>
</feature>
<dbReference type="PRINTS" id="PR00364">
    <property type="entry name" value="DISEASERSIST"/>
</dbReference>
<dbReference type="SMART" id="SM00028">
    <property type="entry name" value="TPR"/>
    <property type="match status" value="9"/>
</dbReference>
<evidence type="ECO:0000313" key="4">
    <source>
        <dbReference type="Proteomes" id="UP001582793"/>
    </source>
</evidence>
<accession>A0ABV5CZG5</accession>
<keyword evidence="4" id="KW-1185">Reference proteome</keyword>
<dbReference type="Pfam" id="PF00931">
    <property type="entry name" value="NB-ARC"/>
    <property type="match status" value="1"/>
</dbReference>
<gene>
    <name evidence="3" type="ORF">AAFH96_30485</name>
</gene>
<dbReference type="SUPFAM" id="SSF52540">
    <property type="entry name" value="P-loop containing nucleoside triphosphate hydrolases"/>
    <property type="match status" value="1"/>
</dbReference>
<reference evidence="3 4" key="1">
    <citation type="submission" date="2024-04" db="EMBL/GenBank/DDBJ databases">
        <title>Polymorphospora sp. isolated from Baiyangdian Lake in Xiong'an New Area.</title>
        <authorList>
            <person name="Zhang X."/>
            <person name="Liu J."/>
        </authorList>
    </citation>
    <scope>NUCLEOTIDE SEQUENCE [LARGE SCALE GENOMIC DNA]</scope>
    <source>
        <strain evidence="3 4">2-325</strain>
    </source>
</reference>
<protein>
    <submittedName>
        <fullName evidence="3">Tetratricopeptide repeat protein</fullName>
    </submittedName>
</protein>
<dbReference type="InterPro" id="IPR002182">
    <property type="entry name" value="NB-ARC"/>
</dbReference>
<dbReference type="Pfam" id="PF13424">
    <property type="entry name" value="TPR_12"/>
    <property type="match status" value="5"/>
</dbReference>
<proteinExistence type="predicted"/>
<dbReference type="InterPro" id="IPR019734">
    <property type="entry name" value="TPR_rpt"/>
</dbReference>
<evidence type="ECO:0000256" key="1">
    <source>
        <dbReference type="SAM" id="MobiDB-lite"/>
    </source>
</evidence>
<dbReference type="EMBL" id="JBCGDC010000140">
    <property type="protein sequence ID" value="MFB6397389.1"/>
    <property type="molecule type" value="Genomic_DNA"/>
</dbReference>
<dbReference type="RefSeq" id="WP_375736494.1">
    <property type="nucleotide sequence ID" value="NZ_JBCGDC010000140.1"/>
</dbReference>
<evidence type="ECO:0000313" key="3">
    <source>
        <dbReference type="EMBL" id="MFB6397389.1"/>
    </source>
</evidence>
<dbReference type="InterPro" id="IPR011990">
    <property type="entry name" value="TPR-like_helical_dom_sf"/>
</dbReference>
<evidence type="ECO:0000259" key="2">
    <source>
        <dbReference type="Pfam" id="PF00931"/>
    </source>
</evidence>
<sequence>MVQAGALHGGVHVHQSMPAPPPKAERTLPADVPGFVGRHDELARLLAAVTDAADGQVQAVAVHAVDGMAGIGKTALVVHAAHHLAARFPDGQRFIALRAHAPGQPRVDPAAALETLLQADGVAAEQIPAGLDARAGLWRHRMTDKKLLLVLDDAADTNHVTPLLPAAPGCLVLITSRRKLTTLPGVTLLALDILPPDQAVELFIERAGHRALHEPEAVYRITALCGYLPLAITLTAARLHTHRTWTVTDIADDLTEARDRLAELASGDLAITAAFDLSYHDLSSDRQRLFRRLGLHPGPDLDRYATAALDNTTLTQARRSMEDLLEHNLITEPHRGRYRFHDLIAVHARILATTDPKTNQDAARDRLLDYYLHTATAAARHLPHHTSPTSPTTWPAPTHAPTITNPEQATDWLTREQPNLVAATVWAAAHHHPAAIGIPKALQSHLRAHGPWDLAQDLHHTALATARHIENQPAQAHTLTNLAIVQRLTGDYAAAATNSQQALDISQQFGDPHGQADALNALARVQQATGDYAAAATNSQQALDISQQFGDPHGQADALNALARVQQATGDYAGAATNSQQALDISQRLGQRHGQADALETLAHVLRATGDYAAAATTAQQALDLHQQLGNPHGQADALNALARVQQATGDYAGAATNSQQALDISQRLGQRHGQADALETLAHVLRATGDYAAAATNAQQALDLHQQLGNPHGQADALNALARVQHATGDYAAAATNAQQALDLHQQLGNPHGQADALNALARVQHATGDYAAAATNAQQALDLHQQLGNPHGQAITLNTLARIQHATGNYAAAATTAQQALDISQQLGRRHGQANVLNTLGLVPHRV</sequence>
<dbReference type="Gene3D" id="3.40.50.300">
    <property type="entry name" value="P-loop containing nucleotide triphosphate hydrolases"/>
    <property type="match status" value="1"/>
</dbReference>
<dbReference type="InterPro" id="IPR027417">
    <property type="entry name" value="P-loop_NTPase"/>
</dbReference>
<name>A0ABV5CZG5_9ACTN</name>